<evidence type="ECO:0000313" key="2">
    <source>
        <dbReference type="EMBL" id="GIY32579.1"/>
    </source>
</evidence>
<organism evidence="2 3">
    <name type="scientific">Caerostris extrusa</name>
    <name type="common">Bark spider</name>
    <name type="synonym">Caerostris bankana</name>
    <dbReference type="NCBI Taxonomy" id="172846"/>
    <lineage>
        <taxon>Eukaryota</taxon>
        <taxon>Metazoa</taxon>
        <taxon>Ecdysozoa</taxon>
        <taxon>Arthropoda</taxon>
        <taxon>Chelicerata</taxon>
        <taxon>Arachnida</taxon>
        <taxon>Araneae</taxon>
        <taxon>Araneomorphae</taxon>
        <taxon>Entelegynae</taxon>
        <taxon>Araneoidea</taxon>
        <taxon>Araneidae</taxon>
        <taxon>Caerostris</taxon>
    </lineage>
</organism>
<keyword evidence="3" id="KW-1185">Reference proteome</keyword>
<reference evidence="2 3" key="1">
    <citation type="submission" date="2021-06" db="EMBL/GenBank/DDBJ databases">
        <title>Caerostris extrusa draft genome.</title>
        <authorList>
            <person name="Kono N."/>
            <person name="Arakawa K."/>
        </authorList>
    </citation>
    <scope>NUCLEOTIDE SEQUENCE [LARGE SCALE GENOMIC DNA]</scope>
</reference>
<gene>
    <name evidence="2" type="ORF">CEXT_461131</name>
</gene>
<evidence type="ECO:0000313" key="3">
    <source>
        <dbReference type="Proteomes" id="UP001054945"/>
    </source>
</evidence>
<name>A0AAV4SGW2_CAEEX</name>
<dbReference type="InterPro" id="IPR003409">
    <property type="entry name" value="MORN"/>
</dbReference>
<protein>
    <submittedName>
        <fullName evidence="2">Uncharacterized protein</fullName>
    </submittedName>
</protein>
<proteinExistence type="predicted"/>
<dbReference type="AlphaFoldDB" id="A0AAV4SGW2"/>
<sequence length="103" mass="12464">MLNVLIRKKSDSRARRARRYDKNGRYKRICDENGDLFSGQWKNNEKHGRIRYSRGEKRRNRLRRIVGQKQKDGKGRMHRKDSLFQFIYNGNWKKNKRNVSPAA</sequence>
<dbReference type="Pfam" id="PF02493">
    <property type="entry name" value="MORN"/>
    <property type="match status" value="2"/>
</dbReference>
<accession>A0AAV4SGW2</accession>
<dbReference type="EMBL" id="BPLR01009525">
    <property type="protein sequence ID" value="GIY32579.1"/>
    <property type="molecule type" value="Genomic_DNA"/>
</dbReference>
<evidence type="ECO:0000256" key="1">
    <source>
        <dbReference type="ARBA" id="ARBA00022737"/>
    </source>
</evidence>
<dbReference type="Proteomes" id="UP001054945">
    <property type="component" value="Unassembled WGS sequence"/>
</dbReference>
<comment type="caution">
    <text evidence="2">The sequence shown here is derived from an EMBL/GenBank/DDBJ whole genome shotgun (WGS) entry which is preliminary data.</text>
</comment>
<keyword evidence="1" id="KW-0677">Repeat</keyword>